<accession>A0A450T3P3</accession>
<dbReference type="AlphaFoldDB" id="A0A450T3P3"/>
<reference evidence="1" key="1">
    <citation type="submission" date="2019-02" db="EMBL/GenBank/DDBJ databases">
        <authorList>
            <person name="Gruber-Vodicka R. H."/>
            <person name="Seah K. B. B."/>
        </authorList>
    </citation>
    <scope>NUCLEOTIDE SEQUENCE</scope>
    <source>
        <strain evidence="2">BECK_BZ106</strain>
        <strain evidence="1">BECK_BZ15</strain>
    </source>
</reference>
<sequence length="50" mass="5379">MRFTFGFVPKKRSMIRIGLLLLVSALIAAAVHAALPVISLNSPVSFPVDI</sequence>
<evidence type="ECO:0000313" key="1">
    <source>
        <dbReference type="EMBL" id="VFJ60907.1"/>
    </source>
</evidence>
<proteinExistence type="predicted"/>
<organism evidence="1">
    <name type="scientific">Candidatus Kentrum sp. FW</name>
    <dbReference type="NCBI Taxonomy" id="2126338"/>
    <lineage>
        <taxon>Bacteria</taxon>
        <taxon>Pseudomonadati</taxon>
        <taxon>Pseudomonadota</taxon>
        <taxon>Gammaproteobacteria</taxon>
        <taxon>Candidatus Kentrum</taxon>
    </lineage>
</organism>
<name>A0A450T3P3_9GAMM</name>
<evidence type="ECO:0000313" key="2">
    <source>
        <dbReference type="EMBL" id="VFJ62007.1"/>
    </source>
</evidence>
<protein>
    <submittedName>
        <fullName evidence="1">Uncharacterized protein</fullName>
    </submittedName>
</protein>
<dbReference type="EMBL" id="CAADFD010000069">
    <property type="protein sequence ID" value="VFJ62007.1"/>
    <property type="molecule type" value="Genomic_DNA"/>
</dbReference>
<dbReference type="EMBL" id="CAADEW010000109">
    <property type="protein sequence ID" value="VFJ60907.1"/>
    <property type="molecule type" value="Genomic_DNA"/>
</dbReference>
<gene>
    <name evidence="1" type="ORF">BECKFW1821A_GA0114235_11098</name>
    <name evidence="2" type="ORF">BECKFW1821B_GA0114236_10697</name>
</gene>